<organism evidence="3">
    <name type="scientific">hydrocarbon metagenome</name>
    <dbReference type="NCBI Taxonomy" id="938273"/>
    <lineage>
        <taxon>unclassified sequences</taxon>
        <taxon>metagenomes</taxon>
        <taxon>ecological metagenomes</taxon>
    </lineage>
</organism>
<dbReference type="GO" id="GO:0047553">
    <property type="term" value="F:2-oxoglutarate synthase activity"/>
    <property type="evidence" value="ECO:0007669"/>
    <property type="project" value="UniProtKB-EC"/>
</dbReference>
<keyword evidence="1 3" id="KW-0560">Oxidoreductase</keyword>
<sequence length="179" mass="19214">MIVKTIFSGFGGQGVMMMGISLANSGMNKGFHVTYLPAYGAEMRGGTANCTVAIADEEIASPVASEPNYLVVLNSPSLFTFQNKVIADGTIFLNSSIIKDRPHRPDVNVICVPCADIAQELGNIKVVNIIMMGAFIKVSGIVSPDIYLNSLESIMGSRKKSLAEINRKAFTAGFDYLKN</sequence>
<reference evidence="3" key="1">
    <citation type="journal article" date="2015" name="Proc. Natl. Acad. Sci. U.S.A.">
        <title>Networks of energetic and metabolic interactions define dynamics in microbial communities.</title>
        <authorList>
            <person name="Embree M."/>
            <person name="Liu J.K."/>
            <person name="Al-Bassam M.M."/>
            <person name="Zengler K."/>
        </authorList>
    </citation>
    <scope>NUCLEOTIDE SEQUENCE</scope>
</reference>
<evidence type="ECO:0000259" key="2">
    <source>
        <dbReference type="Pfam" id="PF01558"/>
    </source>
</evidence>
<name>A0A0W8FSC5_9ZZZZ</name>
<dbReference type="InterPro" id="IPR019752">
    <property type="entry name" value="Pyrv/ketoisovalerate_OxRed_cat"/>
</dbReference>
<dbReference type="PANTHER" id="PTHR42730:SF1">
    <property type="entry name" value="2-OXOGLUTARATE SYNTHASE SUBUNIT KORC"/>
    <property type="match status" value="1"/>
</dbReference>
<dbReference type="InterPro" id="IPR002869">
    <property type="entry name" value="Pyrv_flavodox_OxRed_cen"/>
</dbReference>
<evidence type="ECO:0000256" key="1">
    <source>
        <dbReference type="ARBA" id="ARBA00023002"/>
    </source>
</evidence>
<dbReference type="SUPFAM" id="SSF53323">
    <property type="entry name" value="Pyruvate-ferredoxin oxidoreductase, PFOR, domain III"/>
    <property type="match status" value="1"/>
</dbReference>
<dbReference type="Pfam" id="PF01558">
    <property type="entry name" value="POR"/>
    <property type="match status" value="1"/>
</dbReference>
<comment type="caution">
    <text evidence="3">The sequence shown here is derived from an EMBL/GenBank/DDBJ whole genome shotgun (WGS) entry which is preliminary data.</text>
</comment>
<accession>A0A0W8FSC5</accession>
<gene>
    <name evidence="3" type="ORF">ASZ90_006428</name>
</gene>
<dbReference type="Gene3D" id="3.40.920.10">
    <property type="entry name" value="Pyruvate-ferredoxin oxidoreductase, PFOR, domain III"/>
    <property type="match status" value="1"/>
</dbReference>
<dbReference type="EC" id="1.2.7.3" evidence="3"/>
<evidence type="ECO:0000313" key="3">
    <source>
        <dbReference type="EMBL" id="KUG23782.1"/>
    </source>
</evidence>
<dbReference type="InterPro" id="IPR052554">
    <property type="entry name" value="2-oxoglutarate_synth_KorC"/>
</dbReference>
<proteinExistence type="predicted"/>
<dbReference type="AlphaFoldDB" id="A0A0W8FSC5"/>
<dbReference type="PANTHER" id="PTHR42730">
    <property type="entry name" value="2-OXOGLUTARATE SYNTHASE SUBUNIT KORC"/>
    <property type="match status" value="1"/>
</dbReference>
<dbReference type="EMBL" id="LNQE01000887">
    <property type="protein sequence ID" value="KUG23782.1"/>
    <property type="molecule type" value="Genomic_DNA"/>
</dbReference>
<protein>
    <submittedName>
        <fullName evidence="3">2-oxoglutarate oxidoreductase, gamma subunit</fullName>
        <ecNumber evidence="3">1.2.7.3</ecNumber>
    </submittedName>
</protein>
<feature type="domain" description="Pyruvate/ketoisovalerate oxidoreductase catalytic" evidence="2">
    <location>
        <begin position="11"/>
        <end position="175"/>
    </location>
</feature>